<dbReference type="Proteomes" id="UP001066276">
    <property type="component" value="Chromosome 2_1"/>
</dbReference>
<sequence length="215" mass="25396">MLCLGLRIDRDMYEFVINTGAVFKYARNIKHIYSQRKADWRMKYPKPVVVIQWFNWYKGAVRVLEIWHYFLAFVNNEEATRYKVDQLQKRLGLNSANHQPFYVKLYLIVKILTAIIYIQNRLESEETHVHQIFAAIDVDMALALEQDCTQDTMIFTLLQMLSPTKALALIKEMITFKDALKSKWNAVLAKNITGQMSYNSFWKLMTILDPFKKVQ</sequence>
<organism evidence="1 2">
    <name type="scientific">Pleurodeles waltl</name>
    <name type="common">Iberian ribbed newt</name>
    <dbReference type="NCBI Taxonomy" id="8319"/>
    <lineage>
        <taxon>Eukaryota</taxon>
        <taxon>Metazoa</taxon>
        <taxon>Chordata</taxon>
        <taxon>Craniata</taxon>
        <taxon>Vertebrata</taxon>
        <taxon>Euteleostomi</taxon>
        <taxon>Amphibia</taxon>
        <taxon>Batrachia</taxon>
        <taxon>Caudata</taxon>
        <taxon>Salamandroidea</taxon>
        <taxon>Salamandridae</taxon>
        <taxon>Pleurodelinae</taxon>
        <taxon>Pleurodeles</taxon>
    </lineage>
</organism>
<dbReference type="EMBL" id="JANPWB010000003">
    <property type="protein sequence ID" value="KAJ1204143.1"/>
    <property type="molecule type" value="Genomic_DNA"/>
</dbReference>
<protein>
    <submittedName>
        <fullName evidence="1">Uncharacterized protein</fullName>
    </submittedName>
</protein>
<evidence type="ECO:0000313" key="2">
    <source>
        <dbReference type="Proteomes" id="UP001066276"/>
    </source>
</evidence>
<evidence type="ECO:0000313" key="1">
    <source>
        <dbReference type="EMBL" id="KAJ1204143.1"/>
    </source>
</evidence>
<gene>
    <name evidence="1" type="ORF">NDU88_007924</name>
</gene>
<name>A0AAV7VUV5_PLEWA</name>
<dbReference type="AlphaFoldDB" id="A0AAV7VUV5"/>
<proteinExistence type="predicted"/>
<reference evidence="1" key="1">
    <citation type="journal article" date="2022" name="bioRxiv">
        <title>Sequencing and chromosome-scale assembly of the giantPleurodeles waltlgenome.</title>
        <authorList>
            <person name="Brown T."/>
            <person name="Elewa A."/>
            <person name="Iarovenko S."/>
            <person name="Subramanian E."/>
            <person name="Araus A.J."/>
            <person name="Petzold A."/>
            <person name="Susuki M."/>
            <person name="Suzuki K.-i.T."/>
            <person name="Hayashi T."/>
            <person name="Toyoda A."/>
            <person name="Oliveira C."/>
            <person name="Osipova E."/>
            <person name="Leigh N.D."/>
            <person name="Simon A."/>
            <person name="Yun M.H."/>
        </authorList>
    </citation>
    <scope>NUCLEOTIDE SEQUENCE</scope>
    <source>
        <strain evidence="1">20211129_DDA</strain>
        <tissue evidence="1">Liver</tissue>
    </source>
</reference>
<comment type="caution">
    <text evidence="1">The sequence shown here is derived from an EMBL/GenBank/DDBJ whole genome shotgun (WGS) entry which is preliminary data.</text>
</comment>
<keyword evidence="2" id="KW-1185">Reference proteome</keyword>
<accession>A0AAV7VUV5</accession>